<dbReference type="AlphaFoldDB" id="A0A0P1EP92"/>
<dbReference type="GO" id="GO:0003700">
    <property type="term" value="F:DNA-binding transcription factor activity"/>
    <property type="evidence" value="ECO:0007669"/>
    <property type="project" value="TreeGrafter"/>
</dbReference>
<keyword evidence="4" id="KW-0804">Transcription</keyword>
<dbReference type="Gene3D" id="3.40.50.2300">
    <property type="match status" value="2"/>
</dbReference>
<dbReference type="Proteomes" id="UP000054823">
    <property type="component" value="Unassembled WGS sequence"/>
</dbReference>
<dbReference type="STRING" id="321267.SHM7688_01536"/>
<dbReference type="OrthoDB" id="8433438at2"/>
<reference evidence="6 7" key="1">
    <citation type="submission" date="2015-09" db="EMBL/GenBank/DDBJ databases">
        <authorList>
            <consortium name="Swine Surveillance"/>
        </authorList>
    </citation>
    <scope>NUCLEOTIDE SEQUENCE [LARGE SCALE GENOMIC DNA]</scope>
    <source>
        <strain evidence="6 7">CECT 7688</strain>
    </source>
</reference>
<protein>
    <submittedName>
        <fullName evidence="6">Cryptic asc operon repressor</fullName>
    </submittedName>
</protein>
<evidence type="ECO:0000313" key="7">
    <source>
        <dbReference type="Proteomes" id="UP000054823"/>
    </source>
</evidence>
<dbReference type="InterPro" id="IPR010982">
    <property type="entry name" value="Lambda_DNA-bd_dom_sf"/>
</dbReference>
<keyword evidence="1" id="KW-0678">Repressor</keyword>
<dbReference type="InterPro" id="IPR028082">
    <property type="entry name" value="Peripla_BP_I"/>
</dbReference>
<dbReference type="InterPro" id="IPR000843">
    <property type="entry name" value="HTH_LacI"/>
</dbReference>
<dbReference type="PANTHER" id="PTHR30146">
    <property type="entry name" value="LACI-RELATED TRANSCRIPTIONAL REPRESSOR"/>
    <property type="match status" value="1"/>
</dbReference>
<dbReference type="SUPFAM" id="SSF53822">
    <property type="entry name" value="Periplasmic binding protein-like I"/>
    <property type="match status" value="1"/>
</dbReference>
<gene>
    <name evidence="6" type="primary">ascG</name>
    <name evidence="6" type="ORF">SHM7688_01536</name>
</gene>
<feature type="domain" description="HTH lacI-type" evidence="5">
    <location>
        <begin position="5"/>
        <end position="59"/>
    </location>
</feature>
<dbReference type="CDD" id="cd06278">
    <property type="entry name" value="PBP1_LacI-like"/>
    <property type="match status" value="1"/>
</dbReference>
<dbReference type="Pfam" id="PF13377">
    <property type="entry name" value="Peripla_BP_3"/>
    <property type="match status" value="1"/>
</dbReference>
<organism evidence="6 7">
    <name type="scientific">Shimia marina</name>
    <dbReference type="NCBI Taxonomy" id="321267"/>
    <lineage>
        <taxon>Bacteria</taxon>
        <taxon>Pseudomonadati</taxon>
        <taxon>Pseudomonadota</taxon>
        <taxon>Alphaproteobacteria</taxon>
        <taxon>Rhodobacterales</taxon>
        <taxon>Roseobacteraceae</taxon>
    </lineage>
</organism>
<dbReference type="CDD" id="cd01392">
    <property type="entry name" value="HTH_LacI"/>
    <property type="match status" value="1"/>
</dbReference>
<dbReference type="InterPro" id="IPR046335">
    <property type="entry name" value="LacI/GalR-like_sensor"/>
</dbReference>
<dbReference type="Pfam" id="PF00356">
    <property type="entry name" value="LacI"/>
    <property type="match status" value="1"/>
</dbReference>
<dbReference type="PROSITE" id="PS50932">
    <property type="entry name" value="HTH_LACI_2"/>
    <property type="match status" value="1"/>
</dbReference>
<keyword evidence="2" id="KW-0805">Transcription regulation</keyword>
<dbReference type="PANTHER" id="PTHR30146:SF95">
    <property type="entry name" value="RIBOSE OPERON REPRESSOR"/>
    <property type="match status" value="1"/>
</dbReference>
<dbReference type="Gene3D" id="1.10.260.40">
    <property type="entry name" value="lambda repressor-like DNA-binding domains"/>
    <property type="match status" value="1"/>
</dbReference>
<keyword evidence="7" id="KW-1185">Reference proteome</keyword>
<evidence type="ECO:0000256" key="2">
    <source>
        <dbReference type="ARBA" id="ARBA00023015"/>
    </source>
</evidence>
<accession>A0A0P1EP92</accession>
<dbReference type="GO" id="GO:0000976">
    <property type="term" value="F:transcription cis-regulatory region binding"/>
    <property type="evidence" value="ECO:0007669"/>
    <property type="project" value="TreeGrafter"/>
</dbReference>
<dbReference type="RefSeq" id="WP_058239329.1">
    <property type="nucleotide sequence ID" value="NZ_CYPW01000013.1"/>
</dbReference>
<keyword evidence="3" id="KW-0238">DNA-binding</keyword>
<dbReference type="SMART" id="SM00354">
    <property type="entry name" value="HTH_LACI"/>
    <property type="match status" value="1"/>
</dbReference>
<evidence type="ECO:0000259" key="5">
    <source>
        <dbReference type="PROSITE" id="PS50932"/>
    </source>
</evidence>
<evidence type="ECO:0000256" key="1">
    <source>
        <dbReference type="ARBA" id="ARBA00022491"/>
    </source>
</evidence>
<name>A0A0P1EP92_9RHOB</name>
<evidence type="ECO:0000256" key="3">
    <source>
        <dbReference type="ARBA" id="ARBA00023125"/>
    </source>
</evidence>
<dbReference type="EMBL" id="CYPW01000013">
    <property type="protein sequence ID" value="CUH52096.1"/>
    <property type="molecule type" value="Genomic_DNA"/>
</dbReference>
<dbReference type="SUPFAM" id="SSF47413">
    <property type="entry name" value="lambda repressor-like DNA-binding domains"/>
    <property type="match status" value="1"/>
</dbReference>
<proteinExistence type="predicted"/>
<evidence type="ECO:0000313" key="6">
    <source>
        <dbReference type="EMBL" id="CUH52096.1"/>
    </source>
</evidence>
<sequence length="345" mass="37338">MAEKVTSLQVAERAGVSQSAVSRVFTPGASVSQKTVDKVRKAAEELGYRPNVLARAMVSGKSRIIGLVVAYLDNYFYPETLEILSNALQEQGYHVLVFMTSHTAGPIDDVVQEILDYQVDGIVTASVAMSSKLSQKCIQANVPVVHFNRFEKTQGVSSVTSDNFAGGRELAQFLVAGGHQKIAYIAGWEGASTQRDREAGFRAGLAELGQSLFARSCGEFDTDHARAAAHAMFNVAADKRPDAVFVANDHMAFAVMDELRFCLDLKIPEDVSVVGFDDVPPAAWRAYDLTTMRQRANLMVAETVDALLAHIEDPANAAPRQVSISAPLIVRGSARLPANWPPQEG</sequence>
<evidence type="ECO:0000256" key="4">
    <source>
        <dbReference type="ARBA" id="ARBA00023163"/>
    </source>
</evidence>